<sequence>MMGKDLESWEVVGYGSYGDTEEQQSSPQQPSLPHDSPHWLHRYAAGYHAWRRDTASDRLVFTRPLGLVENSFDIDGRYYGGRADFHCMLDVDVRTSLSDEEFQKRIVLAWAALCLQHPLMLARIHHDPKLMAQFVVNVPKDESEALAVAQHTLTFLKIPWPYTHDLLLHVANARRVIDPAVGVTRLFVEPLRRDPEEPEYAYLSMVQVCGHSVTDGLSTYNRMSHLIDLLNEPEDSLRATISQRIANFSASSLPPAQEDLYPRPSGSLARQRWFWVLTLIRRHVRPPLPFGFPNPLRRHHDLPPLVPKYPLDYTPEHAPPLRSCHDSIIIPVHFAIYLKFLCRTAGTSIGAGCFALVALVMMELEEAKHPDTPASERAPFVASFPLNPRPFFNYDGPHDSCMLSFSDGIVFPFLSADLNVSGRLRLLARTANRGLRKFQKRPGVDATDFPRLLAGNYVTAIQRVEDKLPPELRGGESPQGPYSAYIPFNRATCGVSSIGSVARWVQRDKYSLDGKGDFEAKFRLLGTGVRARDGEFLVSAAGLEDGDFKFSVSYDASSIGYEEVEEWKRRMRSVLEDVGKDLLQVHELNEIMLKAHWGYDFEK</sequence>
<name>A0A6G1I7N9_9PEZI</name>
<dbReference type="OrthoDB" id="3355480at2759"/>
<protein>
    <recommendedName>
        <fullName evidence="3">CoA-dependent acyltransferase</fullName>
    </recommendedName>
</protein>
<dbReference type="PANTHER" id="PTHR28037:SF1">
    <property type="entry name" value="ALCOHOL O-ACETYLTRANSFERASE 1-RELATED"/>
    <property type="match status" value="1"/>
</dbReference>
<dbReference type="PANTHER" id="PTHR28037">
    <property type="entry name" value="ALCOHOL O-ACETYLTRANSFERASE 1-RELATED"/>
    <property type="match status" value="1"/>
</dbReference>
<dbReference type="InterPro" id="IPR052058">
    <property type="entry name" value="Alcohol_O-acetyltransferase"/>
</dbReference>
<organism evidence="1 2">
    <name type="scientific">Trichodelitschia bisporula</name>
    <dbReference type="NCBI Taxonomy" id="703511"/>
    <lineage>
        <taxon>Eukaryota</taxon>
        <taxon>Fungi</taxon>
        <taxon>Dikarya</taxon>
        <taxon>Ascomycota</taxon>
        <taxon>Pezizomycotina</taxon>
        <taxon>Dothideomycetes</taxon>
        <taxon>Dothideomycetes incertae sedis</taxon>
        <taxon>Phaeotrichales</taxon>
        <taxon>Phaeotrichaceae</taxon>
        <taxon>Trichodelitschia</taxon>
    </lineage>
</organism>
<dbReference type="Proteomes" id="UP000799640">
    <property type="component" value="Unassembled WGS sequence"/>
</dbReference>
<evidence type="ECO:0008006" key="3">
    <source>
        <dbReference type="Google" id="ProtNLM"/>
    </source>
</evidence>
<reference evidence="1" key="1">
    <citation type="journal article" date="2020" name="Stud. Mycol.">
        <title>101 Dothideomycetes genomes: a test case for predicting lifestyles and emergence of pathogens.</title>
        <authorList>
            <person name="Haridas S."/>
            <person name="Albert R."/>
            <person name="Binder M."/>
            <person name="Bloem J."/>
            <person name="Labutti K."/>
            <person name="Salamov A."/>
            <person name="Andreopoulos B."/>
            <person name="Baker S."/>
            <person name="Barry K."/>
            <person name="Bills G."/>
            <person name="Bluhm B."/>
            <person name="Cannon C."/>
            <person name="Castanera R."/>
            <person name="Culley D."/>
            <person name="Daum C."/>
            <person name="Ezra D."/>
            <person name="Gonzalez J."/>
            <person name="Henrissat B."/>
            <person name="Kuo A."/>
            <person name="Liang C."/>
            <person name="Lipzen A."/>
            <person name="Lutzoni F."/>
            <person name="Magnuson J."/>
            <person name="Mondo S."/>
            <person name="Nolan M."/>
            <person name="Ohm R."/>
            <person name="Pangilinan J."/>
            <person name="Park H.-J."/>
            <person name="Ramirez L."/>
            <person name="Alfaro M."/>
            <person name="Sun H."/>
            <person name="Tritt A."/>
            <person name="Yoshinaga Y."/>
            <person name="Zwiers L.-H."/>
            <person name="Turgeon B."/>
            <person name="Goodwin S."/>
            <person name="Spatafora J."/>
            <person name="Crous P."/>
            <person name="Grigoriev I."/>
        </authorList>
    </citation>
    <scope>NUCLEOTIDE SEQUENCE</scope>
    <source>
        <strain evidence="1">CBS 262.69</strain>
    </source>
</reference>
<evidence type="ECO:0000313" key="2">
    <source>
        <dbReference type="Proteomes" id="UP000799640"/>
    </source>
</evidence>
<keyword evidence="2" id="KW-1185">Reference proteome</keyword>
<accession>A0A6G1I7N9</accession>
<evidence type="ECO:0000313" key="1">
    <source>
        <dbReference type="EMBL" id="KAF2404005.1"/>
    </source>
</evidence>
<proteinExistence type="predicted"/>
<dbReference type="InterPro" id="IPR023213">
    <property type="entry name" value="CAT-like_dom_sf"/>
</dbReference>
<dbReference type="Gene3D" id="3.30.559.10">
    <property type="entry name" value="Chloramphenicol acetyltransferase-like domain"/>
    <property type="match status" value="1"/>
</dbReference>
<dbReference type="AlphaFoldDB" id="A0A6G1I7N9"/>
<dbReference type="EMBL" id="ML996689">
    <property type="protein sequence ID" value="KAF2404005.1"/>
    <property type="molecule type" value="Genomic_DNA"/>
</dbReference>
<gene>
    <name evidence="1" type="ORF">EJ06DRAFT_489062</name>
</gene>